<evidence type="ECO:0000313" key="2">
    <source>
        <dbReference type="EMBL" id="KXS12395.1"/>
    </source>
</evidence>
<proteinExistence type="predicted"/>
<feature type="transmembrane region" description="Helical" evidence="1">
    <location>
        <begin position="264"/>
        <end position="283"/>
    </location>
</feature>
<feature type="transmembrane region" description="Helical" evidence="1">
    <location>
        <begin position="336"/>
        <end position="357"/>
    </location>
</feature>
<protein>
    <submittedName>
        <fullName evidence="2">Gaa1-domain-containing protein</fullName>
    </submittedName>
</protein>
<keyword evidence="1" id="KW-1133">Transmembrane helix</keyword>
<dbReference type="EMBL" id="KQ965788">
    <property type="protein sequence ID" value="KXS12395.1"/>
    <property type="molecule type" value="Genomic_DNA"/>
</dbReference>
<feature type="transmembrane region" description="Helical" evidence="1">
    <location>
        <begin position="490"/>
        <end position="509"/>
    </location>
</feature>
<dbReference type="OrthoDB" id="445301at2759"/>
<keyword evidence="1" id="KW-0812">Transmembrane</keyword>
<organism evidence="2 3">
    <name type="scientific">Gonapodya prolifera (strain JEL478)</name>
    <name type="common">Monoblepharis prolifera</name>
    <dbReference type="NCBI Taxonomy" id="1344416"/>
    <lineage>
        <taxon>Eukaryota</taxon>
        <taxon>Fungi</taxon>
        <taxon>Fungi incertae sedis</taxon>
        <taxon>Chytridiomycota</taxon>
        <taxon>Chytridiomycota incertae sedis</taxon>
        <taxon>Monoblepharidomycetes</taxon>
        <taxon>Monoblepharidales</taxon>
        <taxon>Gonapodyaceae</taxon>
        <taxon>Gonapodya</taxon>
    </lineage>
</organism>
<evidence type="ECO:0000256" key="1">
    <source>
        <dbReference type="SAM" id="Phobius"/>
    </source>
</evidence>
<feature type="transmembrane region" description="Helical" evidence="1">
    <location>
        <begin position="424"/>
        <end position="445"/>
    </location>
</feature>
<gene>
    <name evidence="2" type="ORF">M427DRAFT_396797</name>
</gene>
<dbReference type="AlphaFoldDB" id="A0A139A7I2"/>
<dbReference type="GO" id="GO:0016255">
    <property type="term" value="P:attachment of GPI anchor to protein"/>
    <property type="evidence" value="ECO:0007669"/>
    <property type="project" value="TreeGrafter"/>
</dbReference>
<dbReference type="InterPro" id="IPR007246">
    <property type="entry name" value="Gaa1"/>
</dbReference>
<keyword evidence="1" id="KW-0472">Membrane</keyword>
<dbReference type="STRING" id="1344416.A0A139A7I2"/>
<accession>A0A139A7I2</accession>
<feature type="transmembrane region" description="Helical" evidence="1">
    <location>
        <begin position="369"/>
        <end position="387"/>
    </location>
</feature>
<evidence type="ECO:0000313" key="3">
    <source>
        <dbReference type="Proteomes" id="UP000070544"/>
    </source>
</evidence>
<dbReference type="OMA" id="IHESELY"/>
<dbReference type="Proteomes" id="UP000070544">
    <property type="component" value="Unassembled WGS sequence"/>
</dbReference>
<dbReference type="PANTHER" id="PTHR13304">
    <property type="entry name" value="GLYCOSYLPHOSPHATIDYLINOSITOL ANCHOR ATTACHMENT 1 PROTEIN"/>
    <property type="match status" value="1"/>
</dbReference>
<feature type="transmembrane region" description="Helical" evidence="1">
    <location>
        <begin position="452"/>
        <end position="470"/>
    </location>
</feature>
<feature type="transmembrane region" description="Helical" evidence="1">
    <location>
        <begin position="399"/>
        <end position="418"/>
    </location>
</feature>
<name>A0A139A7I2_GONPJ</name>
<sequence>MARLGLDTVLHRSVLHKDTIYNAIASFRAPRGDGTESVALSVDLNCSDGRFNTHGIAFLLSVVELATRLRIWSKDFVVAVFSRGSVGAEMFMRDYSSALNAKDPHSHPLPRAGLIQQSIHLDLCSTNNGVFSVIAVLFSGVDHHVPNLDILSSILEVARLLRIPMAVWDPVLGAIGATRYPSWVTNGDSDSVGVHGVFQKYQIDAATLKAIARPEDATDELYTLSYDIVKFGVLLEGSLRAINNLLERLHHSVFFFLAIDEMSFVPLSFYLPVVAAIVAGYVIHGVTMWQSLVAPAGGSGAENSEPETKTVVISDGKSVRNATVELRRPIAGLPQVISALGILVAAHVCAIGGVWVLRMLHRTTRFSDVLFIFLHATLSSGLRSLFLRLPPPLDVHSKVLSCLIVAEWSTILMITTMFHFWAGAIPSVVTIPPFILATFALTSAIARSFSRALVLAVAPPSAIAIAAWMAEKRVSVVLSDLWMQQEVHGSWAWHFVAAWWAISMAVSALT</sequence>
<dbReference type="Pfam" id="PF04114">
    <property type="entry name" value="Gaa1"/>
    <property type="match status" value="1"/>
</dbReference>
<keyword evidence="3" id="KW-1185">Reference proteome</keyword>
<dbReference type="GO" id="GO:0042765">
    <property type="term" value="C:GPI-anchor transamidase complex"/>
    <property type="evidence" value="ECO:0007669"/>
    <property type="project" value="InterPro"/>
</dbReference>
<reference evidence="2 3" key="1">
    <citation type="journal article" date="2015" name="Genome Biol. Evol.">
        <title>Phylogenomic analyses indicate that early fungi evolved digesting cell walls of algal ancestors of land plants.</title>
        <authorList>
            <person name="Chang Y."/>
            <person name="Wang S."/>
            <person name="Sekimoto S."/>
            <person name="Aerts A.L."/>
            <person name="Choi C."/>
            <person name="Clum A."/>
            <person name="LaButti K.M."/>
            <person name="Lindquist E.A."/>
            <person name="Yee Ngan C."/>
            <person name="Ohm R.A."/>
            <person name="Salamov A.A."/>
            <person name="Grigoriev I.V."/>
            <person name="Spatafora J.W."/>
            <person name="Berbee M.L."/>
        </authorList>
    </citation>
    <scope>NUCLEOTIDE SEQUENCE [LARGE SCALE GENOMIC DNA]</scope>
    <source>
        <strain evidence="2 3">JEL478</strain>
    </source>
</reference>
<dbReference type="PANTHER" id="PTHR13304:SF0">
    <property type="entry name" value="GLYCOSYLPHOSPHATIDYLINOSITOL ANCHOR ATTACHMENT 1 PROTEIN"/>
    <property type="match status" value="1"/>
</dbReference>